<proteinExistence type="predicted"/>
<dbReference type="Proteomes" id="UP000015104">
    <property type="component" value="Unassembled WGS sequence"/>
</dbReference>
<dbReference type="HOGENOM" id="CLU_2200263_0_0_1"/>
<reference evidence="2" key="1">
    <citation type="submission" date="2011-08" db="EMBL/GenBank/DDBJ databases">
        <authorList>
            <person name="Rombauts S."/>
        </authorList>
    </citation>
    <scope>NUCLEOTIDE SEQUENCE</scope>
    <source>
        <strain evidence="2">London</strain>
    </source>
</reference>
<protein>
    <submittedName>
        <fullName evidence="1">Uncharacterized protein</fullName>
    </submittedName>
</protein>
<evidence type="ECO:0000313" key="2">
    <source>
        <dbReference type="Proteomes" id="UP000015104"/>
    </source>
</evidence>
<organism evidence="1 2">
    <name type="scientific">Tetranychus urticae</name>
    <name type="common">Two-spotted spider mite</name>
    <dbReference type="NCBI Taxonomy" id="32264"/>
    <lineage>
        <taxon>Eukaryota</taxon>
        <taxon>Metazoa</taxon>
        <taxon>Ecdysozoa</taxon>
        <taxon>Arthropoda</taxon>
        <taxon>Chelicerata</taxon>
        <taxon>Arachnida</taxon>
        <taxon>Acari</taxon>
        <taxon>Acariformes</taxon>
        <taxon>Trombidiformes</taxon>
        <taxon>Prostigmata</taxon>
        <taxon>Eleutherengona</taxon>
        <taxon>Raphignathae</taxon>
        <taxon>Tetranychoidea</taxon>
        <taxon>Tetranychidae</taxon>
        <taxon>Tetranychus</taxon>
    </lineage>
</organism>
<dbReference type="AlphaFoldDB" id="T1L104"/>
<sequence>MNALRAILSGDNLKKPYFNYRIFNMVQRTHTALYHLIPSNGTLRFEDIVQLDDVNYKLSDILKVFEKARLNGKMTRNRTDIWQAIDVFDSLDKNIEINCHYGTNVPTL</sequence>
<evidence type="ECO:0000313" key="1">
    <source>
        <dbReference type="EnsemblMetazoa" id="tetur31g00010.1"/>
    </source>
</evidence>
<keyword evidence="2" id="KW-1185">Reference proteome</keyword>
<dbReference type="EnsemblMetazoa" id="tetur31g00010.1">
    <property type="protein sequence ID" value="tetur31g00010.1"/>
    <property type="gene ID" value="tetur31g00010"/>
</dbReference>
<dbReference type="EMBL" id="CAEY01000886">
    <property type="status" value="NOT_ANNOTATED_CDS"/>
    <property type="molecule type" value="Genomic_DNA"/>
</dbReference>
<accession>T1L104</accession>
<reference evidence="1" key="2">
    <citation type="submission" date="2015-06" db="UniProtKB">
        <authorList>
            <consortium name="EnsemblMetazoa"/>
        </authorList>
    </citation>
    <scope>IDENTIFICATION</scope>
</reference>
<name>T1L104_TETUR</name>